<reference evidence="1 2" key="1">
    <citation type="submission" date="2019-07" db="EMBL/GenBank/DDBJ databases">
        <title>Whole genome shotgun sequence of Adhaeribacter aerolatus NBRC 106133.</title>
        <authorList>
            <person name="Hosoyama A."/>
            <person name="Uohara A."/>
            <person name="Ohji S."/>
            <person name="Ichikawa N."/>
        </authorList>
    </citation>
    <scope>NUCLEOTIDE SEQUENCE [LARGE SCALE GENOMIC DNA]</scope>
    <source>
        <strain evidence="1 2">NBRC 106133</strain>
    </source>
</reference>
<keyword evidence="2" id="KW-1185">Reference proteome</keyword>
<dbReference type="Gene3D" id="2.20.110.10">
    <property type="entry name" value="Histone H3 K4-specific methyltransferase SET7/9 N-terminal domain"/>
    <property type="match status" value="1"/>
</dbReference>
<sequence length="85" mass="9851">MKPKISEVIEGYTIKYHANGETIWSKGKIIDGRPDGYWEWYRIDGTIKRSGHFNQGEPIGEWTTYDASGKVYKVTKKKQQTLNKV</sequence>
<evidence type="ECO:0008006" key="3">
    <source>
        <dbReference type="Google" id="ProtNLM"/>
    </source>
</evidence>
<dbReference type="Proteomes" id="UP000321532">
    <property type="component" value="Unassembled WGS sequence"/>
</dbReference>
<dbReference type="RefSeq" id="WP_146898329.1">
    <property type="nucleotide sequence ID" value="NZ_BJYS01000020.1"/>
</dbReference>
<protein>
    <recommendedName>
        <fullName evidence="3">MORN repeat variant</fullName>
    </recommendedName>
</protein>
<evidence type="ECO:0000313" key="2">
    <source>
        <dbReference type="Proteomes" id="UP000321532"/>
    </source>
</evidence>
<evidence type="ECO:0000313" key="1">
    <source>
        <dbReference type="EMBL" id="GEO05065.1"/>
    </source>
</evidence>
<name>A0A512AZC4_9BACT</name>
<accession>A0A512AZC4</accession>
<dbReference type="EMBL" id="BJYS01000020">
    <property type="protein sequence ID" value="GEO05065.1"/>
    <property type="molecule type" value="Genomic_DNA"/>
</dbReference>
<comment type="caution">
    <text evidence="1">The sequence shown here is derived from an EMBL/GenBank/DDBJ whole genome shotgun (WGS) entry which is preliminary data.</text>
</comment>
<dbReference type="SUPFAM" id="SSF82185">
    <property type="entry name" value="Histone H3 K4-specific methyltransferase SET7/9 N-terminal domain"/>
    <property type="match status" value="1"/>
</dbReference>
<dbReference type="AlphaFoldDB" id="A0A512AZC4"/>
<dbReference type="OrthoDB" id="9812355at2"/>
<proteinExistence type="predicted"/>
<organism evidence="1 2">
    <name type="scientific">Adhaeribacter aerolatus</name>
    <dbReference type="NCBI Taxonomy" id="670289"/>
    <lineage>
        <taxon>Bacteria</taxon>
        <taxon>Pseudomonadati</taxon>
        <taxon>Bacteroidota</taxon>
        <taxon>Cytophagia</taxon>
        <taxon>Cytophagales</taxon>
        <taxon>Hymenobacteraceae</taxon>
        <taxon>Adhaeribacter</taxon>
    </lineage>
</organism>
<gene>
    <name evidence="1" type="ORF">AAE02nite_27290</name>
</gene>